<dbReference type="GO" id="GO:0016747">
    <property type="term" value="F:acyltransferase activity, transferring groups other than amino-acyl groups"/>
    <property type="evidence" value="ECO:0007669"/>
    <property type="project" value="TreeGrafter"/>
</dbReference>
<dbReference type="InterPro" id="IPR000801">
    <property type="entry name" value="Esterase-like"/>
</dbReference>
<dbReference type="CDD" id="cd02858">
    <property type="entry name" value="E_set_Esterase_N"/>
    <property type="match status" value="1"/>
</dbReference>
<dbReference type="InterPro" id="IPR014756">
    <property type="entry name" value="Ig_E-set"/>
</dbReference>
<comment type="caution">
    <text evidence="1">The sequence shown here is derived from an EMBL/GenBank/DDBJ whole genome shotgun (WGS) entry which is preliminary data.</text>
</comment>
<organism evidence="1 2">
    <name type="scientific">Bacteroides cellulosilyticus</name>
    <dbReference type="NCBI Taxonomy" id="246787"/>
    <lineage>
        <taxon>Bacteria</taxon>
        <taxon>Pseudomonadati</taxon>
        <taxon>Bacteroidota</taxon>
        <taxon>Bacteroidia</taxon>
        <taxon>Bacteroidales</taxon>
        <taxon>Bacteroidaceae</taxon>
        <taxon>Bacteroides</taxon>
    </lineage>
</organism>
<dbReference type="InterPro" id="IPR013783">
    <property type="entry name" value="Ig-like_fold"/>
</dbReference>
<dbReference type="Proteomes" id="UP001266995">
    <property type="component" value="Unassembled WGS sequence"/>
</dbReference>
<dbReference type="InterPro" id="IPR050583">
    <property type="entry name" value="Mycobacterial_A85_antigen"/>
</dbReference>
<dbReference type="Gene3D" id="3.40.50.1820">
    <property type="entry name" value="alpha/beta hydrolase"/>
    <property type="match status" value="1"/>
</dbReference>
<reference evidence="1" key="1">
    <citation type="submission" date="2023-08" db="EMBL/GenBank/DDBJ databases">
        <title>Reintroducing virulent viruses to syntetic microbiomes.</title>
        <authorList>
            <person name="Wilde J."/>
            <person name="Boyes R."/>
            <person name="Robinson A.V."/>
            <person name="Daisley B.A."/>
            <person name="Allen-Vercoe E."/>
        </authorList>
    </citation>
    <scope>NUCLEOTIDE SEQUENCE</scope>
    <source>
        <strain evidence="1">225I_12FAA</strain>
    </source>
</reference>
<evidence type="ECO:0000313" key="2">
    <source>
        <dbReference type="Proteomes" id="UP001266995"/>
    </source>
</evidence>
<dbReference type="RefSeq" id="WP_313753500.1">
    <property type="nucleotide sequence ID" value="NZ_JAVSNH010000002.1"/>
</dbReference>
<accession>A0AAW8VQ88</accession>
<sequence length="384" mass="42767">MKLKSILYTTLIASLITGCAQKPKEKEVTAPVSASTNILGISYPVVNPDLSVTVRVNAPDADSVKLDLMKKYPMTKNADGIWEVTSDPQVPGFHYYFLEIDGCSVADPSSELFYGCGRMSSGIEIPEEGVDYYLPQHVPHGEIRTQMYYSDITQAWRKCLVYTPAGYDENNTQKYPVLYLQHGSGEDETGWSNQGKADNILDNLIASQKAVPMLVVMDRGYATDPKEKETGQKGRFNFNTFERVVINELIPMIDKNYRTLPDREHRAIAGLSMGGFQAVSIGLAHLDKFAHIGGFSGGGRMNSNELNTAYNGVFADAEAFNQKVKTLYISLGTEEAARFKNVTEFHDALTQANINHIYYESPGTAHEWLTWRCSLHQFAGLIFK</sequence>
<dbReference type="SUPFAM" id="SSF81296">
    <property type="entry name" value="E set domains"/>
    <property type="match status" value="1"/>
</dbReference>
<dbReference type="SUPFAM" id="SSF53474">
    <property type="entry name" value="alpha/beta-Hydrolases"/>
    <property type="match status" value="1"/>
</dbReference>
<dbReference type="InterPro" id="IPR029058">
    <property type="entry name" value="AB_hydrolase_fold"/>
</dbReference>
<gene>
    <name evidence="1" type="ORF">RO785_25760</name>
</gene>
<dbReference type="Gene3D" id="2.60.40.10">
    <property type="entry name" value="Immunoglobulins"/>
    <property type="match status" value="1"/>
</dbReference>
<dbReference type="PANTHER" id="PTHR48098">
    <property type="entry name" value="ENTEROCHELIN ESTERASE-RELATED"/>
    <property type="match status" value="1"/>
</dbReference>
<proteinExistence type="predicted"/>
<evidence type="ECO:0000313" key="1">
    <source>
        <dbReference type="EMBL" id="MDT4514376.1"/>
    </source>
</evidence>
<dbReference type="PANTHER" id="PTHR48098:SF1">
    <property type="entry name" value="DIACYLGLYCEROL ACYLTRANSFERASE_MYCOLYLTRANSFERASE AG85A"/>
    <property type="match status" value="1"/>
</dbReference>
<dbReference type="AlphaFoldDB" id="A0AAW8VQ88"/>
<dbReference type="Pfam" id="PF00756">
    <property type="entry name" value="Esterase"/>
    <property type="match status" value="1"/>
</dbReference>
<dbReference type="EMBL" id="JAVSNH010000002">
    <property type="protein sequence ID" value="MDT4514376.1"/>
    <property type="molecule type" value="Genomic_DNA"/>
</dbReference>
<keyword evidence="1" id="KW-0378">Hydrolase</keyword>
<dbReference type="PROSITE" id="PS51257">
    <property type="entry name" value="PROKAR_LIPOPROTEIN"/>
    <property type="match status" value="1"/>
</dbReference>
<protein>
    <submittedName>
        <fullName evidence="1">Alpha/beta hydrolase-fold protein</fullName>
    </submittedName>
</protein>
<name>A0AAW8VQ88_9BACE</name>
<dbReference type="GO" id="GO:0016787">
    <property type="term" value="F:hydrolase activity"/>
    <property type="evidence" value="ECO:0007669"/>
    <property type="project" value="UniProtKB-KW"/>
</dbReference>